<dbReference type="EMBL" id="AUZM01000020">
    <property type="protein sequence ID" value="ERT07554.1"/>
    <property type="molecule type" value="Genomic_DNA"/>
</dbReference>
<accession>U7QHW2</accession>
<proteinExistence type="predicted"/>
<protein>
    <submittedName>
        <fullName evidence="1">Uncharacterized protein</fullName>
    </submittedName>
</protein>
<comment type="caution">
    <text evidence="1">The sequence shown here is derived from an EMBL/GenBank/DDBJ whole genome shotgun (WGS) entry which is preliminary data.</text>
</comment>
<evidence type="ECO:0000313" key="2">
    <source>
        <dbReference type="Proteomes" id="UP000017127"/>
    </source>
</evidence>
<evidence type="ECO:0000313" key="1">
    <source>
        <dbReference type="EMBL" id="ERT07554.1"/>
    </source>
</evidence>
<dbReference type="AlphaFoldDB" id="U7QHW2"/>
<organism evidence="1 2">
    <name type="scientific">Lyngbya aestuarii BL J</name>
    <dbReference type="NCBI Taxonomy" id="1348334"/>
    <lineage>
        <taxon>Bacteria</taxon>
        <taxon>Bacillati</taxon>
        <taxon>Cyanobacteriota</taxon>
        <taxon>Cyanophyceae</taxon>
        <taxon>Oscillatoriophycideae</taxon>
        <taxon>Oscillatoriales</taxon>
        <taxon>Microcoleaceae</taxon>
        <taxon>Lyngbya</taxon>
    </lineage>
</organism>
<keyword evidence="2" id="KW-1185">Reference proteome</keyword>
<sequence length="41" mass="4900">MQFKEMLRFFSKFPLKTALLSNLFENFSTFLSQKEYSPTSD</sequence>
<gene>
    <name evidence="1" type="ORF">M595_2495</name>
</gene>
<name>U7QHW2_9CYAN</name>
<reference evidence="1 2" key="1">
    <citation type="journal article" date="2013" name="Front. Microbiol.">
        <title>Comparative genomic analyses of the cyanobacterium, Lyngbya aestuarii BL J, a powerful hydrogen producer.</title>
        <authorList>
            <person name="Kothari A."/>
            <person name="Vaughn M."/>
            <person name="Garcia-Pichel F."/>
        </authorList>
    </citation>
    <scope>NUCLEOTIDE SEQUENCE [LARGE SCALE GENOMIC DNA]</scope>
    <source>
        <strain evidence="1 2">BL J</strain>
    </source>
</reference>
<dbReference type="Proteomes" id="UP000017127">
    <property type="component" value="Unassembled WGS sequence"/>
</dbReference>